<evidence type="ECO:0000256" key="2">
    <source>
        <dbReference type="ARBA" id="ARBA00022475"/>
    </source>
</evidence>
<gene>
    <name evidence="7" type="ORF">MOP44_16610</name>
</gene>
<evidence type="ECO:0000256" key="6">
    <source>
        <dbReference type="SAM" id="Phobius"/>
    </source>
</evidence>
<dbReference type="RefSeq" id="WP_260791327.1">
    <property type="nucleotide sequence ID" value="NZ_CP093313.1"/>
</dbReference>
<sequence length="473" mass="49953">MAAVPALKRTIRFRDLFLFYVVSGLSVRWTAMAAAAGPSILLVWIAALFCFFVPLAASVMELSSRFPEEGGLYIWTREAFGDASGFISAWTYLMSNLPYFPGVLYFGAASTLFAFGGGARSLATDPLYFISFSVAWLGIITFINIRGLNLGKWLNNLCAIGAVLPLIALVSLAVIAYFRFGSANQFSMASLTPHFTLGNAVFWSSVFFAFGGVEAGSAMGDEIENPRRIIPWAILLGGGVLALGYIGGTTALLIALPSSAVAGPDGFINGVALLSSRLHVEWLIAPVALLVGLNSVGGAAAYLSSTSRLPFVAGIDHYLPPAFGKVHTRYRTPYVAIGLYGLAGVIVALASQAGTTVRGAYDVLVSMAIIAYFIPYLMLFGAMIRLQSRPAGPEVRRVPGGKPVAIMLAIIGIISTSATIVLSVIPSADEPNKPLAVLKVVGGSGILIGAGVLIFLIGRMRMRRALQDIAVKG</sequence>
<feature type="transmembrane region" description="Helical" evidence="6">
    <location>
        <begin position="363"/>
        <end position="384"/>
    </location>
</feature>
<feature type="transmembrane region" description="Helical" evidence="6">
    <location>
        <begin position="200"/>
        <end position="220"/>
    </location>
</feature>
<accession>A0A9J7BI67</accession>
<dbReference type="EMBL" id="CP093313">
    <property type="protein sequence ID" value="UWZ82193.1"/>
    <property type="molecule type" value="Genomic_DNA"/>
</dbReference>
<dbReference type="AlphaFoldDB" id="A0A9J7BI67"/>
<dbReference type="Pfam" id="PF13520">
    <property type="entry name" value="AA_permease_2"/>
    <property type="match status" value="1"/>
</dbReference>
<evidence type="ECO:0000313" key="7">
    <source>
        <dbReference type="EMBL" id="UWZ82193.1"/>
    </source>
</evidence>
<dbReference type="GO" id="GO:0005886">
    <property type="term" value="C:plasma membrane"/>
    <property type="evidence" value="ECO:0007669"/>
    <property type="project" value="UniProtKB-SubCell"/>
</dbReference>
<feature type="transmembrane region" description="Helical" evidence="6">
    <location>
        <begin position="334"/>
        <end position="351"/>
    </location>
</feature>
<dbReference type="GO" id="GO:0022857">
    <property type="term" value="F:transmembrane transporter activity"/>
    <property type="evidence" value="ECO:0007669"/>
    <property type="project" value="InterPro"/>
</dbReference>
<feature type="transmembrane region" description="Helical" evidence="6">
    <location>
        <begin position="97"/>
        <end position="115"/>
    </location>
</feature>
<keyword evidence="5 6" id="KW-0472">Membrane</keyword>
<evidence type="ECO:0000256" key="1">
    <source>
        <dbReference type="ARBA" id="ARBA00004651"/>
    </source>
</evidence>
<comment type="subcellular location">
    <subcellularLocation>
        <location evidence="1">Cell membrane</location>
        <topology evidence="1">Multi-pass membrane protein</topology>
    </subcellularLocation>
</comment>
<dbReference type="InterPro" id="IPR050367">
    <property type="entry name" value="APC_superfamily"/>
</dbReference>
<proteinExistence type="predicted"/>
<dbReference type="Gene3D" id="1.20.1740.10">
    <property type="entry name" value="Amino acid/polyamine transporter I"/>
    <property type="match status" value="1"/>
</dbReference>
<name>A0A9J7BI67_9BACT</name>
<keyword evidence="4 6" id="KW-1133">Transmembrane helix</keyword>
<dbReference type="InterPro" id="IPR002293">
    <property type="entry name" value="AA/rel_permease1"/>
</dbReference>
<keyword evidence="8" id="KW-1185">Reference proteome</keyword>
<feature type="transmembrane region" description="Helical" evidence="6">
    <location>
        <begin position="404"/>
        <end position="425"/>
    </location>
</feature>
<feature type="transmembrane region" description="Helical" evidence="6">
    <location>
        <begin position="232"/>
        <end position="256"/>
    </location>
</feature>
<evidence type="ECO:0000256" key="5">
    <source>
        <dbReference type="ARBA" id="ARBA00023136"/>
    </source>
</evidence>
<evidence type="ECO:0000256" key="3">
    <source>
        <dbReference type="ARBA" id="ARBA00022692"/>
    </source>
</evidence>
<keyword evidence="3 6" id="KW-0812">Transmembrane</keyword>
<dbReference type="PIRSF" id="PIRSF006060">
    <property type="entry name" value="AA_transporter"/>
    <property type="match status" value="1"/>
</dbReference>
<feature type="transmembrane region" description="Helical" evidence="6">
    <location>
        <begin position="16"/>
        <end position="35"/>
    </location>
</feature>
<feature type="transmembrane region" description="Helical" evidence="6">
    <location>
        <begin position="437"/>
        <end position="457"/>
    </location>
</feature>
<dbReference type="KEGG" id="orp:MOP44_16610"/>
<feature type="transmembrane region" description="Helical" evidence="6">
    <location>
        <begin position="41"/>
        <end position="60"/>
    </location>
</feature>
<dbReference type="Proteomes" id="UP001059380">
    <property type="component" value="Chromosome"/>
</dbReference>
<evidence type="ECO:0000256" key="4">
    <source>
        <dbReference type="ARBA" id="ARBA00022989"/>
    </source>
</evidence>
<evidence type="ECO:0000313" key="8">
    <source>
        <dbReference type="Proteomes" id="UP001059380"/>
    </source>
</evidence>
<dbReference type="PANTHER" id="PTHR42770">
    <property type="entry name" value="AMINO ACID TRANSPORTER-RELATED"/>
    <property type="match status" value="1"/>
</dbReference>
<feature type="transmembrane region" description="Helical" evidence="6">
    <location>
        <begin position="157"/>
        <end position="180"/>
    </location>
</feature>
<feature type="transmembrane region" description="Helical" evidence="6">
    <location>
        <begin position="127"/>
        <end position="145"/>
    </location>
</feature>
<feature type="transmembrane region" description="Helical" evidence="6">
    <location>
        <begin position="282"/>
        <end position="303"/>
    </location>
</feature>
<keyword evidence="2" id="KW-1003">Cell membrane</keyword>
<reference evidence="7" key="1">
    <citation type="submission" date="2021-04" db="EMBL/GenBank/DDBJ databases">
        <title>Phylogenetic analysis of Acidobacteriaceae.</title>
        <authorList>
            <person name="Qiu L."/>
            <person name="Zhang Q."/>
        </authorList>
    </citation>
    <scope>NUCLEOTIDE SEQUENCE</scope>
    <source>
        <strain evidence="7">DSM 25168</strain>
    </source>
</reference>
<organism evidence="7 8">
    <name type="scientific">Occallatibacter riparius</name>
    <dbReference type="NCBI Taxonomy" id="1002689"/>
    <lineage>
        <taxon>Bacteria</taxon>
        <taxon>Pseudomonadati</taxon>
        <taxon>Acidobacteriota</taxon>
        <taxon>Terriglobia</taxon>
        <taxon>Terriglobales</taxon>
        <taxon>Acidobacteriaceae</taxon>
        <taxon>Occallatibacter</taxon>
    </lineage>
</organism>
<protein>
    <submittedName>
        <fullName evidence="7">APC family permease</fullName>
    </submittedName>
</protein>